<comment type="subunit">
    <text evidence="5">Part of the 50S ribosomal subunit; part of the 5S rRNA/L5/L18/L25 subcomplex. Contacts the 5S rRNA. Binds to the 5S rRNA independently of L5 and L18.</text>
</comment>
<dbReference type="InterPro" id="IPR020057">
    <property type="entry name" value="Ribosomal_bL25_b-dom"/>
</dbReference>
<dbReference type="GO" id="GO:0006412">
    <property type="term" value="P:translation"/>
    <property type="evidence" value="ECO:0007669"/>
    <property type="project" value="UniProtKB-UniRule"/>
</dbReference>
<dbReference type="GO" id="GO:0003735">
    <property type="term" value="F:structural constituent of ribosome"/>
    <property type="evidence" value="ECO:0007669"/>
    <property type="project" value="InterPro"/>
</dbReference>
<dbReference type="NCBIfam" id="NF004131">
    <property type="entry name" value="PRK05618.2-1"/>
    <property type="match status" value="1"/>
</dbReference>
<keyword evidence="1 5" id="KW-0699">rRNA-binding</keyword>
<feature type="region of interest" description="Disordered" evidence="6">
    <location>
        <begin position="1"/>
        <end position="20"/>
    </location>
</feature>
<dbReference type="GO" id="GO:0008097">
    <property type="term" value="F:5S rRNA binding"/>
    <property type="evidence" value="ECO:0007669"/>
    <property type="project" value="InterPro"/>
</dbReference>
<evidence type="ECO:0000256" key="3">
    <source>
        <dbReference type="ARBA" id="ARBA00022980"/>
    </source>
</evidence>
<dbReference type="OrthoDB" id="5242980at2"/>
<dbReference type="Gene3D" id="2.40.240.10">
    <property type="entry name" value="Ribosomal Protein L25, Chain P"/>
    <property type="match status" value="1"/>
</dbReference>
<keyword evidence="4 5" id="KW-0687">Ribonucleoprotein</keyword>
<dbReference type="InterPro" id="IPR020056">
    <property type="entry name" value="Rbsml_bL25/Gln-tRNA_synth_N"/>
</dbReference>
<dbReference type="InterPro" id="IPR029751">
    <property type="entry name" value="Ribosomal_L25_dom"/>
</dbReference>
<comment type="similarity">
    <text evidence="5">Belongs to the bacterial ribosomal protein bL25 family. CTC subfamily.</text>
</comment>
<protein>
    <recommendedName>
        <fullName evidence="5">Large ribosomal subunit protein bL25</fullName>
    </recommendedName>
    <alternativeName>
        <fullName evidence="5">General stress protein CTC</fullName>
    </alternativeName>
</protein>
<dbReference type="EMBL" id="PTIX01000002">
    <property type="protein sequence ID" value="PPK70340.1"/>
    <property type="molecule type" value="Genomic_DNA"/>
</dbReference>
<accession>A0A2S6GYV0</accession>
<dbReference type="Pfam" id="PF14693">
    <property type="entry name" value="Ribosomal_TL5_C"/>
    <property type="match status" value="1"/>
</dbReference>
<dbReference type="AlphaFoldDB" id="A0A2S6GYV0"/>
<reference evidence="9 10" key="1">
    <citation type="submission" date="2018-02" db="EMBL/GenBank/DDBJ databases">
        <title>Genomic Encyclopedia of Archaeal and Bacterial Type Strains, Phase II (KMG-II): from individual species to whole genera.</title>
        <authorList>
            <person name="Goeker M."/>
        </authorList>
    </citation>
    <scope>NUCLEOTIDE SEQUENCE [LARGE SCALE GENOMIC DNA]</scope>
    <source>
        <strain evidence="9 10">YU 961-1</strain>
    </source>
</reference>
<dbReference type="InterPro" id="IPR037121">
    <property type="entry name" value="Ribosomal_bL25_C"/>
</dbReference>
<feature type="domain" description="Large ribosomal subunit protein bL25 L25" evidence="7">
    <location>
        <begin position="6"/>
        <end position="92"/>
    </location>
</feature>
<keyword evidence="3 5" id="KW-0689">Ribosomal protein</keyword>
<dbReference type="GO" id="GO:0022625">
    <property type="term" value="C:cytosolic large ribosomal subunit"/>
    <property type="evidence" value="ECO:0007669"/>
    <property type="project" value="TreeGrafter"/>
</dbReference>
<dbReference type="InterPro" id="IPR001021">
    <property type="entry name" value="Ribosomal_bL25_long"/>
</dbReference>
<dbReference type="Proteomes" id="UP000239203">
    <property type="component" value="Unassembled WGS sequence"/>
</dbReference>
<evidence type="ECO:0000256" key="5">
    <source>
        <dbReference type="HAMAP-Rule" id="MF_01334"/>
    </source>
</evidence>
<evidence type="ECO:0000313" key="9">
    <source>
        <dbReference type="EMBL" id="PPK70340.1"/>
    </source>
</evidence>
<evidence type="ECO:0000256" key="1">
    <source>
        <dbReference type="ARBA" id="ARBA00022730"/>
    </source>
</evidence>
<name>A0A2S6GYV0_9PSEU</name>
<proteinExistence type="inferred from homology"/>
<dbReference type="InterPro" id="IPR020930">
    <property type="entry name" value="Ribosomal_uL5_bac-type"/>
</dbReference>
<evidence type="ECO:0000256" key="4">
    <source>
        <dbReference type="ARBA" id="ARBA00023274"/>
    </source>
</evidence>
<organism evidence="9 10">
    <name type="scientific">Actinokineospora auranticolor</name>
    <dbReference type="NCBI Taxonomy" id="155976"/>
    <lineage>
        <taxon>Bacteria</taxon>
        <taxon>Bacillati</taxon>
        <taxon>Actinomycetota</taxon>
        <taxon>Actinomycetes</taxon>
        <taxon>Pseudonocardiales</taxon>
        <taxon>Pseudonocardiaceae</taxon>
        <taxon>Actinokineospora</taxon>
    </lineage>
</organism>
<sequence>MSEVRLAAEQRTEFGKGAARRTRRAGKIPAVLYGHGSDPQHLALPGLEFARVVREHGHNAVLTLNIGSDTELALTKTVTTHPLKNYIEHVDLLLVKRGEKVTVDVPIVINGDASPGTLITQDLTTLQIEVEALHIPEQVELDIAGAQAGTQFTAAQVTLPRGASLAGDPEALVLAVNTAPTAEQLEGELDTEGAGVVETPKSDEG</sequence>
<comment type="caution">
    <text evidence="9">The sequence shown here is derived from an EMBL/GenBank/DDBJ whole genome shotgun (WGS) entry which is preliminary data.</text>
</comment>
<evidence type="ECO:0000313" key="10">
    <source>
        <dbReference type="Proteomes" id="UP000239203"/>
    </source>
</evidence>
<dbReference type="PANTHER" id="PTHR33284">
    <property type="entry name" value="RIBOSOMAL PROTEIN L25/GLN-TRNA SYNTHETASE, ANTI-CODON-BINDING DOMAIN-CONTAINING PROTEIN"/>
    <property type="match status" value="1"/>
</dbReference>
<dbReference type="Pfam" id="PF01386">
    <property type="entry name" value="Ribosomal_L25p"/>
    <property type="match status" value="1"/>
</dbReference>
<dbReference type="CDD" id="cd00495">
    <property type="entry name" value="Ribosomal_L25_TL5_CTC"/>
    <property type="match status" value="1"/>
</dbReference>
<dbReference type="InterPro" id="IPR011035">
    <property type="entry name" value="Ribosomal_bL25/Gln-tRNA_synth"/>
</dbReference>
<keyword evidence="2 5" id="KW-0694">RNA-binding</keyword>
<gene>
    <name evidence="5" type="primary">rplY</name>
    <name evidence="5" type="synonym">ctc</name>
    <name evidence="9" type="ORF">CLV40_102253</name>
</gene>
<dbReference type="RefSeq" id="WP_104477223.1">
    <property type="nucleotide sequence ID" value="NZ_CP154825.1"/>
</dbReference>
<evidence type="ECO:0000256" key="6">
    <source>
        <dbReference type="SAM" id="MobiDB-lite"/>
    </source>
</evidence>
<feature type="domain" description="Large ribosomal subunit protein bL25 beta" evidence="8">
    <location>
        <begin position="100"/>
        <end position="178"/>
    </location>
</feature>
<dbReference type="Gene3D" id="2.170.120.20">
    <property type="entry name" value="Ribosomal protein L25, beta domain"/>
    <property type="match status" value="1"/>
</dbReference>
<evidence type="ECO:0000259" key="7">
    <source>
        <dbReference type="Pfam" id="PF01386"/>
    </source>
</evidence>
<dbReference type="HAMAP" id="MF_01334">
    <property type="entry name" value="Ribosomal_bL25_CTC"/>
    <property type="match status" value="1"/>
</dbReference>
<evidence type="ECO:0000256" key="2">
    <source>
        <dbReference type="ARBA" id="ARBA00022884"/>
    </source>
</evidence>
<keyword evidence="10" id="KW-1185">Reference proteome</keyword>
<comment type="function">
    <text evidence="5">This is one of the proteins that binds to the 5S RNA in the ribosome where it forms part of the central protuberance.</text>
</comment>
<dbReference type="PANTHER" id="PTHR33284:SF1">
    <property type="entry name" value="RIBOSOMAL PROTEIN L25_GLN-TRNA SYNTHETASE, ANTI-CODON-BINDING DOMAIN-CONTAINING PROTEIN"/>
    <property type="match status" value="1"/>
</dbReference>
<evidence type="ECO:0000259" key="8">
    <source>
        <dbReference type="Pfam" id="PF14693"/>
    </source>
</evidence>
<feature type="region of interest" description="Disordered" evidence="6">
    <location>
        <begin position="183"/>
        <end position="205"/>
    </location>
</feature>
<dbReference type="NCBIfam" id="TIGR00731">
    <property type="entry name" value="bL25_bact_ctc"/>
    <property type="match status" value="1"/>
</dbReference>
<dbReference type="SUPFAM" id="SSF50715">
    <property type="entry name" value="Ribosomal protein L25-like"/>
    <property type="match status" value="1"/>
</dbReference>
<feature type="compositionally biased region" description="Basic and acidic residues" evidence="6">
    <location>
        <begin position="1"/>
        <end position="14"/>
    </location>
</feature>